<accession>A0A0F5FH00</accession>
<gene>
    <name evidence="1" type="ORF">VE26_16570</name>
</gene>
<dbReference type="RefSeq" id="WP_046106193.1">
    <property type="nucleotide sequence ID" value="NZ_JZEY01000061.1"/>
</dbReference>
<organism evidence="1 2">
    <name type="scientific">Devosia chinhatensis</name>
    <dbReference type="NCBI Taxonomy" id="429727"/>
    <lineage>
        <taxon>Bacteria</taxon>
        <taxon>Pseudomonadati</taxon>
        <taxon>Pseudomonadota</taxon>
        <taxon>Alphaproteobacteria</taxon>
        <taxon>Hyphomicrobiales</taxon>
        <taxon>Devosiaceae</taxon>
        <taxon>Devosia</taxon>
    </lineage>
</organism>
<dbReference type="InterPro" id="IPR010419">
    <property type="entry name" value="CO_DH_gsu"/>
</dbReference>
<dbReference type="Gene3D" id="3.30.530.20">
    <property type="match status" value="1"/>
</dbReference>
<dbReference type="SUPFAM" id="SSF55961">
    <property type="entry name" value="Bet v1-like"/>
    <property type="match status" value="1"/>
</dbReference>
<dbReference type="Pfam" id="PF06240">
    <property type="entry name" value="COXG"/>
    <property type="match status" value="1"/>
</dbReference>
<dbReference type="EMBL" id="JZEY01000061">
    <property type="protein sequence ID" value="KKB08164.1"/>
    <property type="molecule type" value="Genomic_DNA"/>
</dbReference>
<evidence type="ECO:0008006" key="3">
    <source>
        <dbReference type="Google" id="ProtNLM"/>
    </source>
</evidence>
<comment type="caution">
    <text evidence="1">The sequence shown here is derived from an EMBL/GenBank/DDBJ whole genome shotgun (WGS) entry which is preliminary data.</text>
</comment>
<dbReference type="PATRIC" id="fig|429727.3.peg.3391"/>
<evidence type="ECO:0000313" key="2">
    <source>
        <dbReference type="Proteomes" id="UP000033649"/>
    </source>
</evidence>
<keyword evidence="2" id="KW-1185">Reference proteome</keyword>
<dbReference type="AlphaFoldDB" id="A0A0F5FH00"/>
<sequence>MDFGGRYRITAPRDAVWQALNDPAMLKAAIPGCSHIAWAGPDSLDLEIQVNLGVVKPTFKGQLTLSKVVPAQSYTLSGRGKGGLMGLAEGAADIVLVDEGTDTLLSFSAQGGASGQIMKLGKALIGNSAQRIIDGFFERFAQAMGVDIVVLDPI</sequence>
<proteinExistence type="predicted"/>
<dbReference type="Proteomes" id="UP000033649">
    <property type="component" value="Unassembled WGS sequence"/>
</dbReference>
<protein>
    <recommendedName>
        <fullName evidence="3">Carbon monoxide dehydrogenase</fullName>
    </recommendedName>
</protein>
<dbReference type="PANTHER" id="PTHR38588:SF1">
    <property type="entry name" value="BLL0334 PROTEIN"/>
    <property type="match status" value="1"/>
</dbReference>
<dbReference type="InterPro" id="IPR023393">
    <property type="entry name" value="START-like_dom_sf"/>
</dbReference>
<dbReference type="PANTHER" id="PTHR38588">
    <property type="entry name" value="BLL0334 PROTEIN"/>
    <property type="match status" value="1"/>
</dbReference>
<dbReference type="CDD" id="cd05018">
    <property type="entry name" value="CoxG"/>
    <property type="match status" value="1"/>
</dbReference>
<evidence type="ECO:0000313" key="1">
    <source>
        <dbReference type="EMBL" id="KKB08164.1"/>
    </source>
</evidence>
<reference evidence="1 2" key="1">
    <citation type="submission" date="2015-03" db="EMBL/GenBank/DDBJ databases">
        <authorList>
            <person name="Hassan Y."/>
            <person name="Lepp D."/>
            <person name="Li X.-Z."/>
            <person name="Zhou T."/>
        </authorList>
    </citation>
    <scope>NUCLEOTIDE SEQUENCE [LARGE SCALE GENOMIC DNA]</scope>
    <source>
        <strain evidence="1 2">IPL18</strain>
    </source>
</reference>
<name>A0A0F5FH00_9HYPH</name>
<dbReference type="OrthoDB" id="9787428at2"/>
<dbReference type="STRING" id="429727.VE26_16570"/>